<organism evidence="4 5">
    <name type="scientific">Escherichia coli</name>
    <dbReference type="NCBI Taxonomy" id="562"/>
    <lineage>
        <taxon>Bacteria</taxon>
        <taxon>Pseudomonadati</taxon>
        <taxon>Pseudomonadota</taxon>
        <taxon>Gammaproteobacteria</taxon>
        <taxon>Enterobacterales</taxon>
        <taxon>Enterobacteriaceae</taxon>
        <taxon>Escherichia</taxon>
    </lineage>
</organism>
<feature type="domain" description="HTH tetR-type" evidence="3">
    <location>
        <begin position="9"/>
        <end position="69"/>
    </location>
</feature>
<dbReference type="SUPFAM" id="SSF48498">
    <property type="entry name" value="Tetracyclin repressor-like, C-terminal domain"/>
    <property type="match status" value="1"/>
</dbReference>
<dbReference type="Gene3D" id="1.10.357.10">
    <property type="entry name" value="Tetracycline Repressor, domain 2"/>
    <property type="match status" value="1"/>
</dbReference>
<keyword evidence="1 2" id="KW-0238">DNA-binding</keyword>
<dbReference type="PANTHER" id="PTHR30328:SF54">
    <property type="entry name" value="HTH-TYPE TRANSCRIPTIONAL REPRESSOR SCO4008"/>
    <property type="match status" value="1"/>
</dbReference>
<evidence type="ECO:0000313" key="4">
    <source>
        <dbReference type="EMBL" id="MWT88366.1"/>
    </source>
</evidence>
<dbReference type="Pfam" id="PF17938">
    <property type="entry name" value="TetR_C_29"/>
    <property type="match status" value="1"/>
</dbReference>
<evidence type="ECO:0000256" key="1">
    <source>
        <dbReference type="ARBA" id="ARBA00023125"/>
    </source>
</evidence>
<dbReference type="InterPro" id="IPR050109">
    <property type="entry name" value="HTH-type_TetR-like_transc_reg"/>
</dbReference>
<protein>
    <submittedName>
        <fullName evidence="4">TetR family transcriptional regulator</fullName>
    </submittedName>
</protein>
<dbReference type="InterPro" id="IPR036271">
    <property type="entry name" value="Tet_transcr_reg_TetR-rel_C_sf"/>
</dbReference>
<dbReference type="Proteomes" id="UP000480485">
    <property type="component" value="Unassembled WGS sequence"/>
</dbReference>
<evidence type="ECO:0000256" key="2">
    <source>
        <dbReference type="PROSITE-ProRule" id="PRU00335"/>
    </source>
</evidence>
<evidence type="ECO:0000259" key="3">
    <source>
        <dbReference type="PROSITE" id="PS50977"/>
    </source>
</evidence>
<dbReference type="Pfam" id="PF00440">
    <property type="entry name" value="TetR_N"/>
    <property type="match status" value="1"/>
</dbReference>
<dbReference type="InterPro" id="IPR009057">
    <property type="entry name" value="Homeodomain-like_sf"/>
</dbReference>
<dbReference type="SUPFAM" id="SSF46689">
    <property type="entry name" value="Homeodomain-like"/>
    <property type="match status" value="1"/>
</dbReference>
<dbReference type="PRINTS" id="PR00455">
    <property type="entry name" value="HTHTETR"/>
</dbReference>
<reference evidence="4 5" key="1">
    <citation type="submission" date="2019-12" db="EMBL/GenBank/DDBJ databases">
        <title>Enteriobacteria Tanzani isolates_8377-8380.</title>
        <authorList>
            <person name="Subbiah M."/>
            <person name="Call D."/>
        </authorList>
    </citation>
    <scope>NUCLEOTIDE SEQUENCE [LARGE SCALE GENOMIC DNA]</scope>
    <source>
        <strain evidence="4 5">8378wC7</strain>
    </source>
</reference>
<feature type="non-terminal residue" evidence="4">
    <location>
        <position position="166"/>
    </location>
</feature>
<gene>
    <name evidence="4" type="ORF">GP954_25100</name>
</gene>
<dbReference type="InterPro" id="IPR001647">
    <property type="entry name" value="HTH_TetR"/>
</dbReference>
<dbReference type="PANTHER" id="PTHR30328">
    <property type="entry name" value="TRANSCRIPTIONAL REPRESSOR"/>
    <property type="match status" value="1"/>
</dbReference>
<evidence type="ECO:0000313" key="5">
    <source>
        <dbReference type="Proteomes" id="UP000480485"/>
    </source>
</evidence>
<sequence length="166" mass="19137">MYLDTSNVQSLKEKLLLCAVNEFAEYGYEGARVDNIVKAAGCSKQTVYHHFGNKENLFIEVLEYTWNDIRQKEKALDFSDLPPQKAIEKIIDFTWGYYIANPWFLKIVHSENQSKGVHYAKSQRLLEINHAHLQLMESLLDEGKKHNIFKPDIDPLQVNINIAALG</sequence>
<dbReference type="InterPro" id="IPR041474">
    <property type="entry name" value="NicS_C"/>
</dbReference>
<name>A0A6L7CTD4_ECOLX</name>
<dbReference type="EMBL" id="WTRN01001490">
    <property type="protein sequence ID" value="MWT88366.1"/>
    <property type="molecule type" value="Genomic_DNA"/>
</dbReference>
<accession>A0A6L7CTD4</accession>
<dbReference type="AlphaFoldDB" id="A0A6L7CTD4"/>
<dbReference type="GO" id="GO:0003677">
    <property type="term" value="F:DNA binding"/>
    <property type="evidence" value="ECO:0007669"/>
    <property type="project" value="UniProtKB-UniRule"/>
</dbReference>
<dbReference type="PROSITE" id="PS50977">
    <property type="entry name" value="HTH_TETR_2"/>
    <property type="match status" value="1"/>
</dbReference>
<feature type="DNA-binding region" description="H-T-H motif" evidence="2">
    <location>
        <begin position="32"/>
        <end position="51"/>
    </location>
</feature>
<comment type="caution">
    <text evidence="4">The sequence shown here is derived from an EMBL/GenBank/DDBJ whole genome shotgun (WGS) entry which is preliminary data.</text>
</comment>
<proteinExistence type="predicted"/>